<evidence type="ECO:0000313" key="2">
    <source>
        <dbReference type="Proteomes" id="UP001152795"/>
    </source>
</evidence>
<reference evidence="1" key="1">
    <citation type="submission" date="2020-04" db="EMBL/GenBank/DDBJ databases">
        <authorList>
            <person name="Alioto T."/>
            <person name="Alioto T."/>
            <person name="Gomez Garrido J."/>
        </authorList>
    </citation>
    <scope>NUCLEOTIDE SEQUENCE</scope>
    <source>
        <strain evidence="1">A484AB</strain>
    </source>
</reference>
<proteinExistence type="predicted"/>
<protein>
    <submittedName>
        <fullName evidence="1">Uncharacterized protein</fullName>
    </submittedName>
</protein>
<dbReference type="OrthoDB" id="7428225at2759"/>
<organism evidence="1 2">
    <name type="scientific">Paramuricea clavata</name>
    <name type="common">Red gorgonian</name>
    <name type="synonym">Violescent sea-whip</name>
    <dbReference type="NCBI Taxonomy" id="317549"/>
    <lineage>
        <taxon>Eukaryota</taxon>
        <taxon>Metazoa</taxon>
        <taxon>Cnidaria</taxon>
        <taxon>Anthozoa</taxon>
        <taxon>Octocorallia</taxon>
        <taxon>Malacalcyonacea</taxon>
        <taxon>Plexauridae</taxon>
        <taxon>Paramuricea</taxon>
    </lineage>
</organism>
<gene>
    <name evidence="1" type="ORF">PACLA_8A073589</name>
</gene>
<dbReference type="EMBL" id="CACRXK020000363">
    <property type="protein sequence ID" value="CAB3981219.1"/>
    <property type="molecule type" value="Genomic_DNA"/>
</dbReference>
<comment type="caution">
    <text evidence="1">The sequence shown here is derived from an EMBL/GenBank/DDBJ whole genome shotgun (WGS) entry which is preliminary data.</text>
</comment>
<dbReference type="AlphaFoldDB" id="A0A6S7FY23"/>
<evidence type="ECO:0000313" key="1">
    <source>
        <dbReference type="EMBL" id="CAB3981219.1"/>
    </source>
</evidence>
<sequence length="482" mass="55464">MSGGKEPTHFHVMVVEGVQSLTRSKELVTALNCHGISVSYNMVKRIDVDITEQIISMAGDNSIPLPLVLESSRPLNAAMDNFDRNKKCPNKQRKSIRQKPGFINQPLEIVNEIDTFGLLSLVGELLKWKGSGDGLCCPWIYNLEKLYFEFPCYHKNFNSNPSISSYHIRCNTNHHDQLSRCLETEGDSYSGLWADKVVYREIPRKKWKLRDLWLIVSQSINIGGEIWNATQERVKATEENFDLYLKEMPSKSKSFAFWNTYVSNLYPIARDFTNSMCSGDWTLYLSAVERATSLSFFFGRTNYCRWTPMFLQDCYQLKDKFLLLYKSYMDGGFVMNGNKKGSGVPFDQALEQCYNWPAKISGGIIGVTRKEDDCSGFVGHHETQERPVCSSSKDATCRRIVTTLTRVLQQRSLHWFRKDTYLQKVRKVPLKKLEPPVKTFHDLAVALTAMITNTTCNCEEIHIVFDTYKEDSIKNVERKREI</sequence>
<dbReference type="Proteomes" id="UP001152795">
    <property type="component" value="Unassembled WGS sequence"/>
</dbReference>
<name>A0A6S7FY23_PARCT</name>
<accession>A0A6S7FY23</accession>
<dbReference type="PANTHER" id="PTHR47018">
    <property type="entry name" value="CXC DOMAIN-CONTAINING PROTEIN-RELATED"/>
    <property type="match status" value="1"/>
</dbReference>
<keyword evidence="2" id="KW-1185">Reference proteome</keyword>
<dbReference type="PANTHER" id="PTHR47018:SF3">
    <property type="entry name" value="MYCBP-ASSOCIATED PROTEIN"/>
    <property type="match status" value="1"/>
</dbReference>